<dbReference type="InterPro" id="IPR013149">
    <property type="entry name" value="ADH-like_C"/>
</dbReference>
<evidence type="ECO:0000313" key="2">
    <source>
        <dbReference type="EMBL" id="GHG10039.1"/>
    </source>
</evidence>
<reference evidence="3" key="1">
    <citation type="journal article" date="2019" name="Int. J. Syst. Evol. Microbiol.">
        <title>The Global Catalogue of Microorganisms (GCM) 10K type strain sequencing project: providing services to taxonomists for standard genome sequencing and annotation.</title>
        <authorList>
            <consortium name="The Broad Institute Genomics Platform"/>
            <consortium name="The Broad Institute Genome Sequencing Center for Infectious Disease"/>
            <person name="Wu L."/>
            <person name="Ma J."/>
        </authorList>
    </citation>
    <scope>NUCLEOTIDE SEQUENCE [LARGE SCALE GENOMIC DNA]</scope>
    <source>
        <strain evidence="3">CGMCC 1.18439</strain>
    </source>
</reference>
<evidence type="ECO:0000313" key="3">
    <source>
        <dbReference type="Proteomes" id="UP000632154"/>
    </source>
</evidence>
<accession>A0ABQ3KBB4</accession>
<dbReference type="InterPro" id="IPR036291">
    <property type="entry name" value="NAD(P)-bd_dom_sf"/>
</dbReference>
<proteinExistence type="predicted"/>
<keyword evidence="3" id="KW-1185">Reference proteome</keyword>
<dbReference type="PANTHER" id="PTHR43677:SF11">
    <property type="entry name" value="ZINC-CONTAINING ALCOHOL DEHYDROGENASE"/>
    <property type="match status" value="1"/>
</dbReference>
<organism evidence="2 3">
    <name type="scientific">Deinococcus piscis</name>
    <dbReference type="NCBI Taxonomy" id="394230"/>
    <lineage>
        <taxon>Bacteria</taxon>
        <taxon>Thermotogati</taxon>
        <taxon>Deinococcota</taxon>
        <taxon>Deinococci</taxon>
        <taxon>Deinococcales</taxon>
        <taxon>Deinococcaceae</taxon>
        <taxon>Deinococcus</taxon>
    </lineage>
</organism>
<dbReference type="Gene3D" id="3.90.180.10">
    <property type="entry name" value="Medium-chain alcohol dehydrogenases, catalytic domain"/>
    <property type="match status" value="1"/>
</dbReference>
<gene>
    <name evidence="2" type="ORF">GCM10017783_23170</name>
</gene>
<dbReference type="EMBL" id="BNAL01000039">
    <property type="protein sequence ID" value="GHG10039.1"/>
    <property type="molecule type" value="Genomic_DNA"/>
</dbReference>
<dbReference type="SUPFAM" id="SSF50129">
    <property type="entry name" value="GroES-like"/>
    <property type="match status" value="1"/>
</dbReference>
<dbReference type="InterPro" id="IPR020843">
    <property type="entry name" value="ER"/>
</dbReference>
<dbReference type="PANTHER" id="PTHR43677">
    <property type="entry name" value="SHORT-CHAIN DEHYDROGENASE/REDUCTASE"/>
    <property type="match status" value="1"/>
</dbReference>
<dbReference type="SMART" id="SM00829">
    <property type="entry name" value="PKS_ER"/>
    <property type="match status" value="1"/>
</dbReference>
<sequence length="316" mass="33452">MKAAVIHDFAQPPRYDDFQTPQPDAGEVLVKVEAAAVSQLVRAQASGKHYSSGKTLPVVPGFDGVGQLEDGSRVYFAFPTAPFGALAQQSKVRREYTVPLPAELDSALAAALANPGMSSWAALTRRAHLQAGEHVLINGATGTAGRLAVQIARHLGAGRIVATGRNEAVLRDLGADEIIVLNQEEDALTETFRQSVHRNPVQVVLDYLWGMSAHSLLSAFSGHADPEGEPRVRFVQIGSMSGAELSLNASTLRSSGVELLGSGLGSVPNRELVAAIGEMLEAAATHGWTTPVDIRPLAEVETAWNAEGSDRLVLVN</sequence>
<feature type="domain" description="Enoyl reductase (ER)" evidence="1">
    <location>
        <begin position="8"/>
        <end position="285"/>
    </location>
</feature>
<name>A0ABQ3KBB4_9DEIO</name>
<evidence type="ECO:0000259" key="1">
    <source>
        <dbReference type="SMART" id="SM00829"/>
    </source>
</evidence>
<dbReference type="Proteomes" id="UP000632154">
    <property type="component" value="Unassembled WGS sequence"/>
</dbReference>
<comment type="caution">
    <text evidence="2">The sequence shown here is derived from an EMBL/GenBank/DDBJ whole genome shotgun (WGS) entry which is preliminary data.</text>
</comment>
<dbReference type="SUPFAM" id="SSF51735">
    <property type="entry name" value="NAD(P)-binding Rossmann-fold domains"/>
    <property type="match status" value="1"/>
</dbReference>
<dbReference type="Pfam" id="PF00107">
    <property type="entry name" value="ADH_zinc_N"/>
    <property type="match status" value="1"/>
</dbReference>
<dbReference type="InterPro" id="IPR011032">
    <property type="entry name" value="GroES-like_sf"/>
</dbReference>
<dbReference type="Gene3D" id="3.40.50.720">
    <property type="entry name" value="NAD(P)-binding Rossmann-like Domain"/>
    <property type="match status" value="1"/>
</dbReference>
<dbReference type="InterPro" id="IPR051397">
    <property type="entry name" value="Zn-ADH-like_protein"/>
</dbReference>
<protein>
    <submittedName>
        <fullName evidence="2">Alcohol dehydrogenase</fullName>
    </submittedName>
</protein>
<dbReference type="RefSeq" id="WP_189643908.1">
    <property type="nucleotide sequence ID" value="NZ_BNAL01000039.1"/>
</dbReference>